<protein>
    <submittedName>
        <fullName evidence="2">Uncharacterized protein</fullName>
    </submittedName>
</protein>
<feature type="region of interest" description="Disordered" evidence="1">
    <location>
        <begin position="1"/>
        <end position="139"/>
    </location>
</feature>
<feature type="region of interest" description="Disordered" evidence="1">
    <location>
        <begin position="193"/>
        <end position="212"/>
    </location>
</feature>
<reference evidence="2" key="1">
    <citation type="submission" date="2021-04" db="EMBL/GenBank/DDBJ databases">
        <authorList>
            <consortium name="Molecular Ecology Group"/>
        </authorList>
    </citation>
    <scope>NUCLEOTIDE SEQUENCE</scope>
</reference>
<evidence type="ECO:0000313" key="3">
    <source>
        <dbReference type="Proteomes" id="UP000678393"/>
    </source>
</evidence>
<feature type="compositionally biased region" description="Basic and acidic residues" evidence="1">
    <location>
        <begin position="38"/>
        <end position="80"/>
    </location>
</feature>
<gene>
    <name evidence="2" type="ORF">CUNI_LOCUS13861</name>
</gene>
<name>A0A8S3ZFU7_9EUPU</name>
<comment type="caution">
    <text evidence="2">The sequence shown here is derived from an EMBL/GenBank/DDBJ whole genome shotgun (WGS) entry which is preliminary data.</text>
</comment>
<dbReference type="Proteomes" id="UP000678393">
    <property type="component" value="Unassembled WGS sequence"/>
</dbReference>
<proteinExistence type="predicted"/>
<dbReference type="AlphaFoldDB" id="A0A8S3ZFU7"/>
<dbReference type="EMBL" id="CAJHNH020003002">
    <property type="protein sequence ID" value="CAG5128303.1"/>
    <property type="molecule type" value="Genomic_DNA"/>
</dbReference>
<accession>A0A8S3ZFU7</accession>
<evidence type="ECO:0000313" key="2">
    <source>
        <dbReference type="EMBL" id="CAG5128303.1"/>
    </source>
</evidence>
<organism evidence="2 3">
    <name type="scientific">Candidula unifasciata</name>
    <dbReference type="NCBI Taxonomy" id="100452"/>
    <lineage>
        <taxon>Eukaryota</taxon>
        <taxon>Metazoa</taxon>
        <taxon>Spiralia</taxon>
        <taxon>Lophotrochozoa</taxon>
        <taxon>Mollusca</taxon>
        <taxon>Gastropoda</taxon>
        <taxon>Heterobranchia</taxon>
        <taxon>Euthyneura</taxon>
        <taxon>Panpulmonata</taxon>
        <taxon>Eupulmonata</taxon>
        <taxon>Stylommatophora</taxon>
        <taxon>Helicina</taxon>
        <taxon>Helicoidea</taxon>
        <taxon>Geomitridae</taxon>
        <taxon>Candidula</taxon>
    </lineage>
</organism>
<keyword evidence="3" id="KW-1185">Reference proteome</keyword>
<dbReference type="OrthoDB" id="6127375at2759"/>
<feature type="compositionally biased region" description="Polar residues" evidence="1">
    <location>
        <begin position="25"/>
        <end position="35"/>
    </location>
</feature>
<sequence length="212" mass="23501">MSKRAVPEMAFDVSSSDDDAPEEVSVTSSRQQGISQLKDLRESLRKGKEEERERRRQRNEMFKIQKEKKLKDLSKRKLPDDVLEAISAKSAMKTHKKEVPSKKAVSRSDGDDEGGHSEEEDKNSDAGDNDLSDSGVEGSVKGYSGVEDFIPLGSGSGLALVTPGAIAKVAQTAAQKALSFKQNRLYNQRIPRENAQQRRAKMIKRKVANPMK</sequence>
<feature type="compositionally biased region" description="Basic residues" evidence="1">
    <location>
        <begin position="198"/>
        <end position="212"/>
    </location>
</feature>
<feature type="compositionally biased region" description="Basic and acidic residues" evidence="1">
    <location>
        <begin position="97"/>
        <end position="125"/>
    </location>
</feature>
<evidence type="ECO:0000256" key="1">
    <source>
        <dbReference type="SAM" id="MobiDB-lite"/>
    </source>
</evidence>